<feature type="transmembrane region" description="Helical" evidence="1">
    <location>
        <begin position="132"/>
        <end position="153"/>
    </location>
</feature>
<dbReference type="Proteomes" id="UP000177050">
    <property type="component" value="Unassembled WGS sequence"/>
</dbReference>
<dbReference type="AlphaFoldDB" id="A0A1F7L0I2"/>
<feature type="signal peptide" evidence="2">
    <location>
        <begin position="1"/>
        <end position="22"/>
    </location>
</feature>
<protein>
    <recommendedName>
        <fullName evidence="5">Bacterial Ig-like domain-containing protein</fullName>
    </recommendedName>
</protein>
<evidence type="ECO:0000256" key="1">
    <source>
        <dbReference type="SAM" id="Phobius"/>
    </source>
</evidence>
<feature type="chain" id="PRO_5009529525" description="Bacterial Ig-like domain-containing protein" evidence="2">
    <location>
        <begin position="23"/>
        <end position="158"/>
    </location>
</feature>
<sequence length="158" mass="17442">MKKLFPLLFIPLFFVFTSSVFAEELVITKIGALNVNGKYYNQWWYEPTRLTLEGTGSKGANVDIYLDDEVSTIKTSTEDGSWKYTHPTELEKRDYKVKVASGDKSYAFILTIGSASVPAEATSSTKGGLLEAGGVIPTLLLAAFAGFLIYYGFREKVV</sequence>
<gene>
    <name evidence="3" type="ORF">A3K52_02290</name>
</gene>
<dbReference type="EMBL" id="MGBR01000001">
    <property type="protein sequence ID" value="OGK73599.1"/>
    <property type="molecule type" value="Genomic_DNA"/>
</dbReference>
<evidence type="ECO:0000313" key="4">
    <source>
        <dbReference type="Proteomes" id="UP000177050"/>
    </source>
</evidence>
<evidence type="ECO:0008006" key="5">
    <source>
        <dbReference type="Google" id="ProtNLM"/>
    </source>
</evidence>
<name>A0A1F7L0I2_9BACT</name>
<reference evidence="3 4" key="1">
    <citation type="journal article" date="2016" name="Nat. Commun.">
        <title>Thousands of microbial genomes shed light on interconnected biogeochemical processes in an aquifer system.</title>
        <authorList>
            <person name="Anantharaman K."/>
            <person name="Brown C.T."/>
            <person name="Hug L.A."/>
            <person name="Sharon I."/>
            <person name="Castelle C.J."/>
            <person name="Probst A.J."/>
            <person name="Thomas B.C."/>
            <person name="Singh A."/>
            <person name="Wilkins M.J."/>
            <person name="Karaoz U."/>
            <person name="Brodie E.L."/>
            <person name="Williams K.H."/>
            <person name="Hubbard S.S."/>
            <person name="Banfield J.F."/>
        </authorList>
    </citation>
    <scope>NUCLEOTIDE SEQUENCE [LARGE SCALE GENOMIC DNA]</scope>
</reference>
<dbReference type="Gene3D" id="2.60.40.10">
    <property type="entry name" value="Immunoglobulins"/>
    <property type="match status" value="1"/>
</dbReference>
<keyword evidence="1" id="KW-0812">Transmembrane</keyword>
<organism evidence="3 4">
    <name type="scientific">Candidatus Roizmanbacteria bacterium RIFOXYD1_FULL_38_12</name>
    <dbReference type="NCBI Taxonomy" id="1802093"/>
    <lineage>
        <taxon>Bacteria</taxon>
        <taxon>Candidatus Roizmaniibacteriota</taxon>
    </lineage>
</organism>
<accession>A0A1F7L0I2</accession>
<evidence type="ECO:0000313" key="3">
    <source>
        <dbReference type="EMBL" id="OGK73599.1"/>
    </source>
</evidence>
<evidence type="ECO:0000256" key="2">
    <source>
        <dbReference type="SAM" id="SignalP"/>
    </source>
</evidence>
<comment type="caution">
    <text evidence="3">The sequence shown here is derived from an EMBL/GenBank/DDBJ whole genome shotgun (WGS) entry which is preliminary data.</text>
</comment>
<keyword evidence="1" id="KW-0472">Membrane</keyword>
<dbReference type="InterPro" id="IPR013783">
    <property type="entry name" value="Ig-like_fold"/>
</dbReference>
<proteinExistence type="predicted"/>
<keyword evidence="1" id="KW-1133">Transmembrane helix</keyword>
<keyword evidence="2" id="KW-0732">Signal</keyword>